<gene>
    <name evidence="2" type="ORF">EDS130_LOCUS30609</name>
</gene>
<name>A0A815DQV3_ADIRI</name>
<dbReference type="Gene3D" id="3.60.60.10">
    <property type="entry name" value="Penicillin V Acylase, Chain A"/>
    <property type="match status" value="1"/>
</dbReference>
<evidence type="ECO:0000313" key="2">
    <source>
        <dbReference type="EMBL" id="CAF1301064.1"/>
    </source>
</evidence>
<evidence type="ECO:0000256" key="1">
    <source>
        <dbReference type="SAM" id="SignalP"/>
    </source>
</evidence>
<dbReference type="PANTHER" id="PTHR35190:SF2">
    <property type="entry name" value="PROTEIN DCD1B"/>
    <property type="match status" value="1"/>
</dbReference>
<dbReference type="AlphaFoldDB" id="A0A815DQV3"/>
<dbReference type="InterPro" id="IPR047794">
    <property type="entry name" value="C45_proenzyme-like"/>
</dbReference>
<dbReference type="Gene3D" id="1.10.10.2120">
    <property type="match status" value="1"/>
</dbReference>
<organism evidence="2 3">
    <name type="scientific">Adineta ricciae</name>
    <name type="common">Rotifer</name>
    <dbReference type="NCBI Taxonomy" id="249248"/>
    <lineage>
        <taxon>Eukaryota</taxon>
        <taxon>Metazoa</taxon>
        <taxon>Spiralia</taxon>
        <taxon>Gnathifera</taxon>
        <taxon>Rotifera</taxon>
        <taxon>Eurotatoria</taxon>
        <taxon>Bdelloidea</taxon>
        <taxon>Adinetida</taxon>
        <taxon>Adinetidae</taxon>
        <taxon>Adineta</taxon>
    </lineage>
</organism>
<comment type="caution">
    <text evidence="2">The sequence shown here is derived from an EMBL/GenBank/DDBJ whole genome shotgun (WGS) entry which is preliminary data.</text>
</comment>
<dbReference type="NCBIfam" id="NF040521">
    <property type="entry name" value="C45_proenzyme"/>
    <property type="match status" value="1"/>
</dbReference>
<sequence>MFYHRCFSVLLILLRLNFTYQLDSLHNLGAFCSNDSSLGVPNLNPIDDSSAKLIRTIENGSLYTIGSGEDKSWLIHVWGETGYDYGIAYGTLLKEQIVQLLPRAWAHFEQRIIDELDKLKLPKWFEEIVVNKGLAFALDFQNTLVEKYIDKEIYDEMRGIAEAANVDYKSIRRLHMLGEITRGRCSLYGLWGNATFAGKTLQLRALDWDTKGGLQDYPVITIYHPRSSKLGHAFANVAWAGYIGTLTGMSSTQMGISEIGIYFSDDTFGDESMSGLPFIFVERYILQYSQTLDDALSFVSNVKRTCRLVLGVADGKLGTARMIQYSHSRVNFFDDQNLQPLAEWHPRLTNAVYLGMDWLCPSRQYKLYKQILYQYGKITPESSIRNITSVAKTGDLHVALYDLTDTVMYVANARGTNETGPLEAYQRQFVKIDLKVEFARRTIPYSDPALDLLTWDKTLKPLPLTILNGLKSKAQNFAQAIVIDRLSSTETLTHAGFDK</sequence>
<dbReference type="PANTHER" id="PTHR35190">
    <property type="entry name" value="PROTEIN DCD1B"/>
    <property type="match status" value="1"/>
</dbReference>
<dbReference type="OrthoDB" id="189997at2759"/>
<protein>
    <submittedName>
        <fullName evidence="2">Uncharacterized protein</fullName>
    </submittedName>
</protein>
<feature type="chain" id="PRO_5032722760" evidence="1">
    <location>
        <begin position="22"/>
        <end position="499"/>
    </location>
</feature>
<reference evidence="2" key="1">
    <citation type="submission" date="2021-02" db="EMBL/GenBank/DDBJ databases">
        <authorList>
            <person name="Nowell W R."/>
        </authorList>
    </citation>
    <scope>NUCLEOTIDE SEQUENCE</scope>
</reference>
<dbReference type="InterPro" id="IPR047803">
    <property type="entry name" value="DCD1A/B-like"/>
</dbReference>
<feature type="signal peptide" evidence="1">
    <location>
        <begin position="1"/>
        <end position="21"/>
    </location>
</feature>
<dbReference type="Proteomes" id="UP000663852">
    <property type="component" value="Unassembled WGS sequence"/>
</dbReference>
<keyword evidence="1" id="KW-0732">Signal</keyword>
<dbReference type="EMBL" id="CAJNOJ010000216">
    <property type="protein sequence ID" value="CAF1301064.1"/>
    <property type="molecule type" value="Genomic_DNA"/>
</dbReference>
<evidence type="ECO:0000313" key="3">
    <source>
        <dbReference type="Proteomes" id="UP000663852"/>
    </source>
</evidence>
<accession>A0A815DQV3</accession>
<proteinExistence type="predicted"/>